<protein>
    <submittedName>
        <fullName evidence="1">Uncharacterized protein</fullName>
    </submittedName>
</protein>
<keyword evidence="2" id="KW-1185">Reference proteome</keyword>
<dbReference type="AlphaFoldDB" id="A0A8C9TGF4"/>
<reference evidence="1" key="3">
    <citation type="submission" date="2025-09" db="UniProtKB">
        <authorList>
            <consortium name="Ensembl"/>
        </authorList>
    </citation>
    <scope>IDENTIFICATION</scope>
</reference>
<reference evidence="1" key="2">
    <citation type="submission" date="2025-08" db="UniProtKB">
        <authorList>
            <consortium name="Ensembl"/>
        </authorList>
    </citation>
    <scope>IDENTIFICATION</scope>
</reference>
<dbReference type="Ensembl" id="ENSSFOT00015073917.1">
    <property type="protein sequence ID" value="ENSSFOP00015051327.1"/>
    <property type="gene ID" value="ENSSFOG00015031342.1"/>
</dbReference>
<organism evidence="1 2">
    <name type="scientific">Scleropages formosus</name>
    <name type="common">Asian bonytongue</name>
    <name type="synonym">Osteoglossum formosum</name>
    <dbReference type="NCBI Taxonomy" id="113540"/>
    <lineage>
        <taxon>Eukaryota</taxon>
        <taxon>Metazoa</taxon>
        <taxon>Chordata</taxon>
        <taxon>Craniata</taxon>
        <taxon>Vertebrata</taxon>
        <taxon>Euteleostomi</taxon>
        <taxon>Actinopterygii</taxon>
        <taxon>Neopterygii</taxon>
        <taxon>Teleostei</taxon>
        <taxon>Osteoglossocephala</taxon>
        <taxon>Osteoglossomorpha</taxon>
        <taxon>Osteoglossiformes</taxon>
        <taxon>Osteoglossidae</taxon>
        <taxon>Scleropages</taxon>
    </lineage>
</organism>
<name>A0A8C9TGF4_SCLFO</name>
<reference evidence="1 2" key="1">
    <citation type="submission" date="2019-04" db="EMBL/GenBank/DDBJ databases">
        <authorList>
            <consortium name="Wellcome Sanger Institute Data Sharing"/>
        </authorList>
    </citation>
    <scope>NUCLEOTIDE SEQUENCE [LARGE SCALE GENOMIC DNA]</scope>
</reference>
<dbReference type="Proteomes" id="UP000694397">
    <property type="component" value="Chromosome 19"/>
</dbReference>
<evidence type="ECO:0000313" key="1">
    <source>
        <dbReference type="Ensembl" id="ENSSFOP00015051327.1"/>
    </source>
</evidence>
<evidence type="ECO:0000313" key="2">
    <source>
        <dbReference type="Proteomes" id="UP000694397"/>
    </source>
</evidence>
<accession>A0A8C9TGF4</accession>
<sequence>MIADDLYLSGSRRGSPPPCYYCDCNPASFARILYHRQTFRKFTKAEDDCVFLSTLRWCGPGCSSLSLAARVSGIGSDLP</sequence>
<proteinExistence type="predicted"/>